<protein>
    <submittedName>
        <fullName evidence="1">Uncharacterized protein</fullName>
    </submittedName>
</protein>
<organism evidence="1 2">
    <name type="scientific">Aspergillus puulaauensis</name>
    <dbReference type="NCBI Taxonomy" id="1220207"/>
    <lineage>
        <taxon>Eukaryota</taxon>
        <taxon>Fungi</taxon>
        <taxon>Dikarya</taxon>
        <taxon>Ascomycota</taxon>
        <taxon>Pezizomycotina</taxon>
        <taxon>Eurotiomycetes</taxon>
        <taxon>Eurotiomycetidae</taxon>
        <taxon>Eurotiales</taxon>
        <taxon>Aspergillaceae</taxon>
        <taxon>Aspergillus</taxon>
    </lineage>
</organism>
<evidence type="ECO:0000313" key="2">
    <source>
        <dbReference type="Proteomes" id="UP000654913"/>
    </source>
</evidence>
<reference evidence="1" key="1">
    <citation type="submission" date="2021-01" db="EMBL/GenBank/DDBJ databases">
        <authorList>
            <consortium name="Aspergillus puulaauensis MK2 genome sequencing consortium"/>
            <person name="Kazuki M."/>
            <person name="Futagami T."/>
        </authorList>
    </citation>
    <scope>NUCLEOTIDE SEQUENCE</scope>
    <source>
        <strain evidence="1">MK2</strain>
    </source>
</reference>
<reference evidence="1" key="2">
    <citation type="submission" date="2021-02" db="EMBL/GenBank/DDBJ databases">
        <title>Aspergillus puulaauensis MK2 genome sequence.</title>
        <authorList>
            <person name="Futagami T."/>
            <person name="Mori K."/>
            <person name="Kadooka C."/>
            <person name="Tanaka T."/>
        </authorList>
    </citation>
    <scope>NUCLEOTIDE SEQUENCE</scope>
    <source>
        <strain evidence="1">MK2</strain>
    </source>
</reference>
<dbReference type="Proteomes" id="UP000654913">
    <property type="component" value="Chromosome 1"/>
</dbReference>
<dbReference type="RefSeq" id="XP_041550485.1">
    <property type="nucleotide sequence ID" value="XM_041694757.1"/>
</dbReference>
<proteinExistence type="predicted"/>
<evidence type="ECO:0000313" key="1">
    <source>
        <dbReference type="EMBL" id="BCS18291.1"/>
    </source>
</evidence>
<gene>
    <name evidence="1" type="ORF">APUU_11119S</name>
</gene>
<dbReference type="GeneID" id="64968296"/>
<dbReference type="EMBL" id="AP024443">
    <property type="protein sequence ID" value="BCS18291.1"/>
    <property type="molecule type" value="Genomic_DNA"/>
</dbReference>
<sequence length="148" mass="16525">MPDIQITSVKLGRHLRVWILVLGPPGAEDTTYYYVFESEITAHGCKKYVDKATLHSNSHVLIKLLNISRIASVPEAKKAAVLDCADAAVESSSNDHTPLRHWPTSFSRSLEEAGLAYVRLDDLRAVEDRSISPFVRTQLSHMFQTYAA</sequence>
<accession>A0A7R7XBM2</accession>
<name>A0A7R7XBM2_9EURO</name>
<dbReference type="AlphaFoldDB" id="A0A7R7XBM2"/>
<dbReference type="KEGG" id="apuu:APUU_11119S"/>
<keyword evidence="2" id="KW-1185">Reference proteome</keyword>